<evidence type="ECO:0000313" key="3">
    <source>
        <dbReference type="EMBL" id="CAI8012693.1"/>
    </source>
</evidence>
<dbReference type="Proteomes" id="UP001174909">
    <property type="component" value="Unassembled WGS sequence"/>
</dbReference>
<comment type="caution">
    <text evidence="3">The sequence shown here is derived from an EMBL/GenBank/DDBJ whole genome shotgun (WGS) entry which is preliminary data.</text>
</comment>
<dbReference type="InterPro" id="IPR056524">
    <property type="entry name" value="KIF6/9_C"/>
</dbReference>
<sequence length="233" mass="25648">MSATSVSAVHIGTDYEMCVTAGLTRGVSSEVDGQEERERELKTKIEAEKARFRSLYQRLRGMKTEIEHTQHLLHMAKVKVQQEFEAWWQNQVAKGGGASRCAWRTPPISTQLQKPLPQHSAVSSECSVVSSSGQHQSSGRHSEKQSSGHHSSRPGQTSDQSGAAIRNAPLVSRTPSHSQLLFRSSHLSPPPHSKLDPLTTPRVVPLTGDPRADADILAFCRAKQHLLNNRGPR</sequence>
<keyword evidence="4" id="KW-1185">Reference proteome</keyword>
<accession>A0AA35RL38</accession>
<evidence type="ECO:0000256" key="1">
    <source>
        <dbReference type="SAM" id="MobiDB-lite"/>
    </source>
</evidence>
<feature type="compositionally biased region" description="Low complexity" evidence="1">
    <location>
        <begin position="120"/>
        <end position="139"/>
    </location>
</feature>
<proteinExistence type="predicted"/>
<dbReference type="AlphaFoldDB" id="A0AA35RL38"/>
<dbReference type="Pfam" id="PF23735">
    <property type="entry name" value="KIF9"/>
    <property type="match status" value="1"/>
</dbReference>
<protein>
    <submittedName>
        <fullName evidence="3">Kinesin-like protein KIF6</fullName>
    </submittedName>
</protein>
<gene>
    <name evidence="3" type="ORF">GBAR_LOCUS8127</name>
</gene>
<reference evidence="3" key="1">
    <citation type="submission" date="2023-03" db="EMBL/GenBank/DDBJ databases">
        <authorList>
            <person name="Steffen K."/>
            <person name="Cardenas P."/>
        </authorList>
    </citation>
    <scope>NUCLEOTIDE SEQUENCE</scope>
</reference>
<evidence type="ECO:0000313" key="4">
    <source>
        <dbReference type="Proteomes" id="UP001174909"/>
    </source>
</evidence>
<evidence type="ECO:0000259" key="2">
    <source>
        <dbReference type="Pfam" id="PF23735"/>
    </source>
</evidence>
<organism evidence="3 4">
    <name type="scientific">Geodia barretti</name>
    <name type="common">Barrett's horny sponge</name>
    <dbReference type="NCBI Taxonomy" id="519541"/>
    <lineage>
        <taxon>Eukaryota</taxon>
        <taxon>Metazoa</taxon>
        <taxon>Porifera</taxon>
        <taxon>Demospongiae</taxon>
        <taxon>Heteroscleromorpha</taxon>
        <taxon>Tetractinellida</taxon>
        <taxon>Astrophorina</taxon>
        <taxon>Geodiidae</taxon>
        <taxon>Geodia</taxon>
    </lineage>
</organism>
<dbReference type="EMBL" id="CASHTH010001211">
    <property type="protein sequence ID" value="CAI8012693.1"/>
    <property type="molecule type" value="Genomic_DNA"/>
</dbReference>
<feature type="region of interest" description="Disordered" evidence="1">
    <location>
        <begin position="110"/>
        <end position="161"/>
    </location>
</feature>
<feature type="domain" description="Kinesin-like protein KIF6/9 C-terminal" evidence="2">
    <location>
        <begin position="33"/>
        <end position="93"/>
    </location>
</feature>
<name>A0AA35RL38_GEOBA</name>